<evidence type="ECO:0000256" key="1">
    <source>
        <dbReference type="ARBA" id="ARBA00009477"/>
    </source>
</evidence>
<dbReference type="Proteomes" id="UP000254771">
    <property type="component" value="Unassembled WGS sequence"/>
</dbReference>
<name>A0A370DLV0_9GAMM</name>
<dbReference type="Gene3D" id="2.40.420.20">
    <property type="match status" value="1"/>
</dbReference>
<dbReference type="Pfam" id="PF25989">
    <property type="entry name" value="YknX_C"/>
    <property type="match status" value="1"/>
</dbReference>
<evidence type="ECO:0000313" key="10">
    <source>
        <dbReference type="Proteomes" id="UP000254771"/>
    </source>
</evidence>
<dbReference type="PANTHER" id="PTHR30097:SF15">
    <property type="entry name" value="CATION EFFLUX SYSTEM PROTEIN CUSB"/>
    <property type="match status" value="1"/>
</dbReference>
<evidence type="ECO:0000313" key="9">
    <source>
        <dbReference type="EMBL" id="RDH85889.1"/>
    </source>
</evidence>
<dbReference type="Pfam" id="PF25954">
    <property type="entry name" value="Beta-barrel_RND_2"/>
    <property type="match status" value="1"/>
</dbReference>
<dbReference type="Gene3D" id="2.40.50.100">
    <property type="match status" value="1"/>
</dbReference>
<evidence type="ECO:0000256" key="3">
    <source>
        <dbReference type="ARBA" id="ARBA00022729"/>
    </source>
</evidence>
<dbReference type="InterPro" id="IPR045800">
    <property type="entry name" value="HMBD"/>
</dbReference>
<evidence type="ECO:0000256" key="4">
    <source>
        <dbReference type="ARBA" id="ARBA00023065"/>
    </source>
</evidence>
<feature type="domain" description="YknX-like C-terminal permuted SH3-like" evidence="8">
    <location>
        <begin position="267"/>
        <end position="325"/>
    </location>
</feature>
<dbReference type="GO" id="GO:0046872">
    <property type="term" value="F:metal ion binding"/>
    <property type="evidence" value="ECO:0007669"/>
    <property type="project" value="InterPro"/>
</dbReference>
<evidence type="ECO:0000256" key="2">
    <source>
        <dbReference type="ARBA" id="ARBA00022448"/>
    </source>
</evidence>
<keyword evidence="3" id="KW-0732">Signal</keyword>
<protein>
    <submittedName>
        <fullName evidence="9">Efflux RND transporter periplasmic adaptor subunit</fullName>
    </submittedName>
</protein>
<organism evidence="9 10">
    <name type="scientific">endosymbiont of Escarpia spicata</name>
    <dbReference type="NCBI Taxonomy" id="2200908"/>
    <lineage>
        <taxon>Bacteria</taxon>
        <taxon>Pseudomonadati</taxon>
        <taxon>Pseudomonadota</taxon>
        <taxon>Gammaproteobacteria</taxon>
        <taxon>sulfur-oxidizing symbionts</taxon>
    </lineage>
</organism>
<proteinExistence type="inferred from homology"/>
<reference evidence="9 10" key="1">
    <citation type="journal article" date="2018" name="ISME J.">
        <title>Endosymbiont genomes yield clues of tubeworm success.</title>
        <authorList>
            <person name="Li Y."/>
            <person name="Liles M.R."/>
            <person name="Halanych K.M."/>
        </authorList>
    </citation>
    <scope>NUCLEOTIDE SEQUENCE [LARGE SCALE GENOMIC DNA]</scope>
    <source>
        <strain evidence="9">A1462</strain>
    </source>
</reference>
<evidence type="ECO:0000259" key="8">
    <source>
        <dbReference type="Pfam" id="PF25989"/>
    </source>
</evidence>
<dbReference type="GO" id="GO:0016020">
    <property type="term" value="C:membrane"/>
    <property type="evidence" value="ECO:0007669"/>
    <property type="project" value="InterPro"/>
</dbReference>
<keyword evidence="10" id="KW-1185">Reference proteome</keyword>
<feature type="domain" description="Heavy metal binding" evidence="6">
    <location>
        <begin position="29"/>
        <end position="56"/>
    </location>
</feature>
<dbReference type="InterPro" id="IPR058637">
    <property type="entry name" value="YknX-like_C"/>
</dbReference>
<feature type="domain" description="CusB-like beta-barrel" evidence="7">
    <location>
        <begin position="185"/>
        <end position="261"/>
    </location>
</feature>
<gene>
    <name evidence="9" type="ORF">DIZ78_09660</name>
</gene>
<dbReference type="EMBL" id="QFXE01000011">
    <property type="protein sequence ID" value="RDH85889.1"/>
    <property type="molecule type" value="Genomic_DNA"/>
</dbReference>
<accession>A0A370DLV0</accession>
<dbReference type="InterPro" id="IPR051909">
    <property type="entry name" value="MFP_Cation_Efflux"/>
</dbReference>
<sequence length="347" mass="38682">MKSGITPDKPEQTQVETAEEHARKHLDPNYVCPMHPQIVSGKPGSCPICGMDLVPVAATQSVNESLPPVRVRPEIIQQLGVRSASVQKRTLLHRLETLGYVGYDRDRLVKVYAPSEGFIENLSVSSEGERVKKGQLLFGIKTPLISAYYDKTFAQDAGIISVLNVLEGDFVRAETPVLTLASLSTVWVLADVFEKDAVRVTEGLHAEVRLPSVPSRVWEGKVDYIYPNLDPETRTLKVRMRFDNPDELLKPNMYTEISIHTPPRHNVLAIPREALIETGRQQRVIVALGEGRFQPREVTIGEERGEWIEITNGLKENEQVVVSGQFLIDSESNLHASLSRLALPTLP</sequence>
<evidence type="ECO:0000259" key="6">
    <source>
        <dbReference type="Pfam" id="PF19335"/>
    </source>
</evidence>
<dbReference type="InterPro" id="IPR058792">
    <property type="entry name" value="Beta-barrel_RND_2"/>
</dbReference>
<comment type="similarity">
    <text evidence="1">Belongs to the membrane fusion protein (MFP) (TC 8.A.1) family.</text>
</comment>
<dbReference type="AlphaFoldDB" id="A0A370DLV0"/>
<evidence type="ECO:0000256" key="5">
    <source>
        <dbReference type="SAM" id="MobiDB-lite"/>
    </source>
</evidence>
<dbReference type="Gene3D" id="2.40.30.170">
    <property type="match status" value="1"/>
</dbReference>
<dbReference type="GO" id="GO:0060003">
    <property type="term" value="P:copper ion export"/>
    <property type="evidence" value="ECO:0007669"/>
    <property type="project" value="TreeGrafter"/>
</dbReference>
<dbReference type="Pfam" id="PF19335">
    <property type="entry name" value="HMBD"/>
    <property type="match status" value="1"/>
</dbReference>
<dbReference type="InterPro" id="IPR006143">
    <property type="entry name" value="RND_pump_MFP"/>
</dbReference>
<dbReference type="FunFam" id="2.40.420.20:FF:000003">
    <property type="entry name" value="Cation efflux system protein cusB"/>
    <property type="match status" value="1"/>
</dbReference>
<dbReference type="NCBIfam" id="TIGR01730">
    <property type="entry name" value="RND_mfp"/>
    <property type="match status" value="1"/>
</dbReference>
<keyword evidence="4" id="KW-0406">Ion transport</keyword>
<feature type="region of interest" description="Disordered" evidence="5">
    <location>
        <begin position="1"/>
        <end position="22"/>
    </location>
</feature>
<dbReference type="SUPFAM" id="SSF111369">
    <property type="entry name" value="HlyD-like secretion proteins"/>
    <property type="match status" value="1"/>
</dbReference>
<dbReference type="GO" id="GO:0022857">
    <property type="term" value="F:transmembrane transporter activity"/>
    <property type="evidence" value="ECO:0007669"/>
    <property type="project" value="InterPro"/>
</dbReference>
<dbReference type="GO" id="GO:0015679">
    <property type="term" value="P:plasma membrane copper ion transport"/>
    <property type="evidence" value="ECO:0007669"/>
    <property type="project" value="TreeGrafter"/>
</dbReference>
<dbReference type="GO" id="GO:0030313">
    <property type="term" value="C:cell envelope"/>
    <property type="evidence" value="ECO:0007669"/>
    <property type="project" value="TreeGrafter"/>
</dbReference>
<dbReference type="FunFam" id="2.40.30.170:FF:000010">
    <property type="entry name" value="Efflux RND transporter periplasmic adaptor subunit"/>
    <property type="match status" value="1"/>
</dbReference>
<keyword evidence="2" id="KW-0813">Transport</keyword>
<comment type="caution">
    <text evidence="9">The sequence shown here is derived from an EMBL/GenBank/DDBJ whole genome shotgun (WGS) entry which is preliminary data.</text>
</comment>
<evidence type="ECO:0000259" key="7">
    <source>
        <dbReference type="Pfam" id="PF25954"/>
    </source>
</evidence>
<dbReference type="PANTHER" id="PTHR30097">
    <property type="entry name" value="CATION EFFLUX SYSTEM PROTEIN CUSB"/>
    <property type="match status" value="1"/>
</dbReference>